<dbReference type="EMBL" id="CM026433">
    <property type="protein sequence ID" value="KAG0554172.1"/>
    <property type="molecule type" value="Genomic_DNA"/>
</dbReference>
<protein>
    <submittedName>
        <fullName evidence="2">Uncharacterized protein</fullName>
    </submittedName>
</protein>
<dbReference type="AlphaFoldDB" id="A0A8T0GA61"/>
<feature type="chain" id="PRO_5035742052" evidence="1">
    <location>
        <begin position="18"/>
        <end position="57"/>
    </location>
</feature>
<organism evidence="2 3">
    <name type="scientific">Ceratodon purpureus</name>
    <name type="common">Fire moss</name>
    <name type="synonym">Dicranum purpureum</name>
    <dbReference type="NCBI Taxonomy" id="3225"/>
    <lineage>
        <taxon>Eukaryota</taxon>
        <taxon>Viridiplantae</taxon>
        <taxon>Streptophyta</taxon>
        <taxon>Embryophyta</taxon>
        <taxon>Bryophyta</taxon>
        <taxon>Bryophytina</taxon>
        <taxon>Bryopsida</taxon>
        <taxon>Dicranidae</taxon>
        <taxon>Pseudoditrichales</taxon>
        <taxon>Ditrichaceae</taxon>
        <taxon>Ceratodon</taxon>
    </lineage>
</organism>
<proteinExistence type="predicted"/>
<comment type="caution">
    <text evidence="2">The sequence shown here is derived from an EMBL/GenBank/DDBJ whole genome shotgun (WGS) entry which is preliminary data.</text>
</comment>
<dbReference type="Proteomes" id="UP000822688">
    <property type="component" value="Chromosome 12"/>
</dbReference>
<keyword evidence="3" id="KW-1185">Reference proteome</keyword>
<name>A0A8T0GA61_CERPU</name>
<evidence type="ECO:0000256" key="1">
    <source>
        <dbReference type="SAM" id="SignalP"/>
    </source>
</evidence>
<evidence type="ECO:0000313" key="2">
    <source>
        <dbReference type="EMBL" id="KAG0554172.1"/>
    </source>
</evidence>
<reference evidence="2" key="1">
    <citation type="submission" date="2020-06" db="EMBL/GenBank/DDBJ databases">
        <title>WGS assembly of Ceratodon purpureus strain R40.</title>
        <authorList>
            <person name="Carey S.B."/>
            <person name="Jenkins J."/>
            <person name="Shu S."/>
            <person name="Lovell J.T."/>
            <person name="Sreedasyam A."/>
            <person name="Maumus F."/>
            <person name="Tiley G.P."/>
            <person name="Fernandez-Pozo N."/>
            <person name="Barry K."/>
            <person name="Chen C."/>
            <person name="Wang M."/>
            <person name="Lipzen A."/>
            <person name="Daum C."/>
            <person name="Saski C.A."/>
            <person name="Payton A.C."/>
            <person name="Mcbreen J.C."/>
            <person name="Conrad R.E."/>
            <person name="Kollar L.M."/>
            <person name="Olsson S."/>
            <person name="Huttunen S."/>
            <person name="Landis J.B."/>
            <person name="Wickett N.J."/>
            <person name="Johnson M.G."/>
            <person name="Rensing S.A."/>
            <person name="Grimwood J."/>
            <person name="Schmutz J."/>
            <person name="Mcdaniel S.F."/>
        </authorList>
    </citation>
    <scope>NUCLEOTIDE SEQUENCE</scope>
    <source>
        <strain evidence="2">R40</strain>
    </source>
</reference>
<sequence length="57" mass="6753">MVSVFFFVQLPFVCVRLSDEYASRCGLWEVCVEISWCRSVLLFEISETLTWILYIKP</sequence>
<gene>
    <name evidence="2" type="ORF">KC19_12G069300</name>
</gene>
<feature type="signal peptide" evidence="1">
    <location>
        <begin position="1"/>
        <end position="17"/>
    </location>
</feature>
<evidence type="ECO:0000313" key="3">
    <source>
        <dbReference type="Proteomes" id="UP000822688"/>
    </source>
</evidence>
<keyword evidence="1" id="KW-0732">Signal</keyword>
<accession>A0A8T0GA61</accession>